<comment type="caution">
    <text evidence="2">The sequence shown here is derived from an EMBL/GenBank/DDBJ whole genome shotgun (WGS) entry which is preliminary data.</text>
</comment>
<dbReference type="RefSeq" id="WP_386461542.1">
    <property type="nucleotide sequence ID" value="NZ_JBHSPW010000021.1"/>
</dbReference>
<accession>A0ABW1FTR5</accession>
<dbReference type="Proteomes" id="UP001596241">
    <property type="component" value="Unassembled WGS sequence"/>
</dbReference>
<evidence type="ECO:0000313" key="2">
    <source>
        <dbReference type="EMBL" id="MFC5897357.1"/>
    </source>
</evidence>
<evidence type="ECO:0000256" key="1">
    <source>
        <dbReference type="SAM" id="MobiDB-lite"/>
    </source>
</evidence>
<feature type="region of interest" description="Disordered" evidence="1">
    <location>
        <begin position="1"/>
        <end position="83"/>
    </location>
</feature>
<dbReference type="InterPro" id="IPR023198">
    <property type="entry name" value="PGP-like_dom2"/>
</dbReference>
<sequence length="268" mass="28666">MHPSESGKVSSHARISGSRRTSCERRTGRRKRDDQGCRLRSGRHPRQYAPGHRQTPRQGRRGAGPYGDPPRQAAAAVGKPPGQAFGRLLGKPEDDAQVLAAINRYREQFAVDVMCLGPQLLFPGVTAGLSALRAHGVELAVATSKSTRGAEALLDVMGIRELVGPVIGQDMVRRGKPHPEMVLRAAGRLGVAAWESAYVGDTVGDMRMAVTARMEAVAVTYGAGTFGELAAVAGTRMCSSFKDVVSVIAAARPRRMPAPALAAQRRRR</sequence>
<dbReference type="SUPFAM" id="SSF56784">
    <property type="entry name" value="HAD-like"/>
    <property type="match status" value="1"/>
</dbReference>
<name>A0ABW1FTR5_9ACTN</name>
<dbReference type="InterPro" id="IPR041492">
    <property type="entry name" value="HAD_2"/>
</dbReference>
<dbReference type="EMBL" id="JBHSPW010000021">
    <property type="protein sequence ID" value="MFC5897357.1"/>
    <property type="molecule type" value="Genomic_DNA"/>
</dbReference>
<dbReference type="InterPro" id="IPR036412">
    <property type="entry name" value="HAD-like_sf"/>
</dbReference>
<proteinExistence type="predicted"/>
<dbReference type="Gene3D" id="3.40.50.1000">
    <property type="entry name" value="HAD superfamily/HAD-like"/>
    <property type="match status" value="1"/>
</dbReference>
<dbReference type="Pfam" id="PF13419">
    <property type="entry name" value="HAD_2"/>
    <property type="match status" value="1"/>
</dbReference>
<dbReference type="GO" id="GO:0016787">
    <property type="term" value="F:hydrolase activity"/>
    <property type="evidence" value="ECO:0007669"/>
    <property type="project" value="UniProtKB-KW"/>
</dbReference>
<dbReference type="PANTHER" id="PTHR43434">
    <property type="entry name" value="PHOSPHOGLYCOLATE PHOSPHATASE"/>
    <property type="match status" value="1"/>
</dbReference>
<dbReference type="PANTHER" id="PTHR43434:SF1">
    <property type="entry name" value="PHOSPHOGLYCOLATE PHOSPHATASE"/>
    <property type="match status" value="1"/>
</dbReference>
<feature type="compositionally biased region" description="Basic and acidic residues" evidence="1">
    <location>
        <begin position="21"/>
        <end position="37"/>
    </location>
</feature>
<dbReference type="InterPro" id="IPR023214">
    <property type="entry name" value="HAD_sf"/>
</dbReference>
<dbReference type="EC" id="3.-.-.-" evidence="2"/>
<dbReference type="Gene3D" id="1.10.150.240">
    <property type="entry name" value="Putative phosphatase, domain 2"/>
    <property type="match status" value="1"/>
</dbReference>
<organism evidence="2 3">
    <name type="scientific">Streptomyces ramulosus</name>
    <dbReference type="NCBI Taxonomy" id="47762"/>
    <lineage>
        <taxon>Bacteria</taxon>
        <taxon>Bacillati</taxon>
        <taxon>Actinomycetota</taxon>
        <taxon>Actinomycetes</taxon>
        <taxon>Kitasatosporales</taxon>
        <taxon>Streptomycetaceae</taxon>
        <taxon>Streptomyces</taxon>
    </lineage>
</organism>
<evidence type="ECO:0000313" key="3">
    <source>
        <dbReference type="Proteomes" id="UP001596241"/>
    </source>
</evidence>
<keyword evidence="3" id="KW-1185">Reference proteome</keyword>
<dbReference type="InterPro" id="IPR050155">
    <property type="entry name" value="HAD-like_hydrolase_sf"/>
</dbReference>
<reference evidence="3" key="1">
    <citation type="journal article" date="2019" name="Int. J. Syst. Evol. Microbiol.">
        <title>The Global Catalogue of Microorganisms (GCM) 10K type strain sequencing project: providing services to taxonomists for standard genome sequencing and annotation.</title>
        <authorList>
            <consortium name="The Broad Institute Genomics Platform"/>
            <consortium name="The Broad Institute Genome Sequencing Center for Infectious Disease"/>
            <person name="Wu L."/>
            <person name="Ma J."/>
        </authorList>
    </citation>
    <scope>NUCLEOTIDE SEQUENCE [LARGE SCALE GENOMIC DNA]</scope>
    <source>
        <strain evidence="3">CGMCC 1.15809</strain>
    </source>
</reference>
<keyword evidence="2" id="KW-0378">Hydrolase</keyword>
<protein>
    <submittedName>
        <fullName evidence="2">HAD family hydrolase</fullName>
        <ecNumber evidence="2">3.-.-.-</ecNumber>
    </submittedName>
</protein>
<gene>
    <name evidence="2" type="ORF">ACFP3M_31590</name>
</gene>